<feature type="domain" description="Ig-like" evidence="13">
    <location>
        <begin position="4154"/>
        <end position="4242"/>
    </location>
</feature>
<evidence type="ECO:0000256" key="10">
    <source>
        <dbReference type="ARBA" id="ARBA00023179"/>
    </source>
</evidence>
<dbReference type="PANTHER" id="PTHR47633:SF4">
    <property type="entry name" value="MYOPALLADIN ISOFORM X1"/>
    <property type="match status" value="1"/>
</dbReference>
<evidence type="ECO:0000256" key="12">
    <source>
        <dbReference type="SAM" id="MobiDB-lite"/>
    </source>
</evidence>
<feature type="domain" description="Ig-like" evidence="13">
    <location>
        <begin position="1239"/>
        <end position="1330"/>
    </location>
</feature>
<evidence type="ECO:0000256" key="1">
    <source>
        <dbReference type="ARBA" id="ARBA00004204"/>
    </source>
</evidence>
<keyword evidence="6" id="KW-0547">Nucleotide-binding</keyword>
<comment type="caution">
    <text evidence="14">The sequence shown here is derived from an EMBL/GenBank/DDBJ whole genome shotgun (WGS) entry which is preliminary data.</text>
</comment>
<dbReference type="FunFam" id="2.60.40.10:FF:000430">
    <property type="entry name" value="Sallimus, isoform P"/>
    <property type="match status" value="2"/>
</dbReference>
<dbReference type="FunFam" id="2.60.40.10:FF:001403">
    <property type="entry name" value="Sallimus, isoform U"/>
    <property type="match status" value="1"/>
</dbReference>
<feature type="non-terminal residue" evidence="14">
    <location>
        <position position="1"/>
    </location>
</feature>
<feature type="domain" description="Ig-like" evidence="13">
    <location>
        <begin position="1903"/>
        <end position="1996"/>
    </location>
</feature>
<feature type="domain" description="Ig-like" evidence="13">
    <location>
        <begin position="1106"/>
        <end position="1196"/>
    </location>
</feature>
<keyword evidence="5" id="KW-0677">Repeat</keyword>
<feature type="domain" description="Ig-like" evidence="13">
    <location>
        <begin position="304"/>
        <end position="395"/>
    </location>
</feature>
<dbReference type="FunFam" id="2.60.40.10:FF:001163">
    <property type="entry name" value="Sallimus, isoform Q"/>
    <property type="match status" value="1"/>
</dbReference>
<evidence type="ECO:0000256" key="4">
    <source>
        <dbReference type="ARBA" id="ARBA00022490"/>
    </source>
</evidence>
<feature type="region of interest" description="Disordered" evidence="12">
    <location>
        <begin position="3778"/>
        <end position="3804"/>
    </location>
</feature>
<evidence type="ECO:0000256" key="5">
    <source>
        <dbReference type="ARBA" id="ARBA00022737"/>
    </source>
</evidence>
<feature type="domain" description="Ig-like" evidence="13">
    <location>
        <begin position="839"/>
        <end position="930"/>
    </location>
</feature>
<dbReference type="SMART" id="SM00409">
    <property type="entry name" value="IG"/>
    <property type="match status" value="31"/>
</dbReference>
<dbReference type="CDD" id="cd00096">
    <property type="entry name" value="Ig"/>
    <property type="match status" value="3"/>
</dbReference>
<feature type="domain" description="Ig-like" evidence="13">
    <location>
        <begin position="2545"/>
        <end position="2636"/>
    </location>
</feature>
<keyword evidence="7" id="KW-0067">ATP-binding</keyword>
<comment type="subcellular location">
    <subcellularLocation>
        <location evidence="1">Cytoplasm</location>
        <location evidence="1">Myofibril</location>
        <location evidence="1">Sarcomere</location>
    </subcellularLocation>
</comment>
<comment type="similarity">
    <text evidence="2">Belongs to the protein kinase superfamily. CAMK Ser/Thr protein kinase family.</text>
</comment>
<keyword evidence="9" id="KW-1015">Disulfide bond</keyword>
<dbReference type="Proteomes" id="UP001151699">
    <property type="component" value="Unassembled WGS sequence"/>
</dbReference>
<dbReference type="FunFam" id="2.60.40.10:FF:000119">
    <property type="entry name" value="Sallimus, isoform P"/>
    <property type="match status" value="14"/>
</dbReference>
<feature type="domain" description="Ig-like" evidence="13">
    <location>
        <begin position="572"/>
        <end position="663"/>
    </location>
</feature>
<evidence type="ECO:0000256" key="6">
    <source>
        <dbReference type="ARBA" id="ARBA00022741"/>
    </source>
</evidence>
<dbReference type="GO" id="GO:0031674">
    <property type="term" value="C:I band"/>
    <property type="evidence" value="ECO:0007669"/>
    <property type="project" value="UniProtKB-ARBA"/>
</dbReference>
<keyword evidence="10" id="KW-0514">Muscle protein</keyword>
<evidence type="ECO:0000256" key="9">
    <source>
        <dbReference type="ARBA" id="ARBA00023157"/>
    </source>
</evidence>
<feature type="domain" description="Ig-like" evidence="13">
    <location>
        <begin position="1504"/>
        <end position="1597"/>
    </location>
</feature>
<feature type="domain" description="Ig-like" evidence="13">
    <location>
        <begin position="973"/>
        <end position="1058"/>
    </location>
</feature>
<evidence type="ECO:0000256" key="11">
    <source>
        <dbReference type="ARBA" id="ARBA00023319"/>
    </source>
</evidence>
<sequence length="4247" mass="478578">PEPEPEVIYLKHVERTRPNVRPGEEDRVYPPPQFIIPLRDVTQLEGGKIHFEGRIEPVGDPSMYVEWFLNGRALTASSRSTYTFKFGFLALDMLSIVAADRGEYVCRVTSSTGVAESRAILTVNQRSSIEQTSQHPSSLQQIQYLEDYSRYQRHESVDESINQKPVFIRPLQNLGELEEGRNAHFEAQLTPVSDPTMRVEWYKDGRPITASSRITAIFNFGYVSLNIMHLRAEDAGSYTVRAVNRLGEAISTSTVSIFSRSTVTADLGIPEQQRYIERVEELEAYQKQQHQKYVHEVQESSSPPEFKTPIKDQLNIKEGGYAHFEARLEPIGDSSLRVEWFKDGRPVEASSRTTSFHNFGYVALTVKQLTVHDVGTYTCRATNTLGQASTSAKLTVVTKQDIIFDSQHPNGLDKIQHLEDSSRYSRRQEEEVQVTKAPKFLGPLKGTNKILEGQRAHFEARVEPQSDLTMSIEWYHNGKPIMPANRTQVYHDFGYVALDILSVRDDDAGVYTVVARNALGEAQAQATMIVETRSSIDTTSMHRGVYERTQERPNSKFIEPQYDIEEISKSKPMFVQPLSDPKPVGEGKNIHLECRLEPLGDPTMRVEWFHNGRPITIGSRFRTYYDFGFVALDIVHATSLDSGEYTVRATNHLGTAHTSACVRVIGRSDIVTDSQNETSMEHIQMLEDSSRRRHQVAEEITVMQAPQFTRPLHNIETVEGTNIHLECRLQPVGDPTMRVEWFVNGYPVKTGHRFRPAYEFDYVALDLLGVYAVDSGVYTCQARNQLGEAVTSASVRVIAKKDLILETQHPGGLEKIQTLEDSTRYRRSEVADEIINIKPRFLTKPKDLVNMREGRHAHFECKLEPVTDTNLKVEWFKNGRPVTIGHRFRPIHDFGYVALDIIDLIAEDSGVYTCVAANLVGTDETTCTLQCRGSEQILTTTQNESGLEQIQFLEDRSKYSRSEVVDEVTKQAPVFTTSLKNVEIKEGQRAHFECRLIPVSDPTMKVEWYHNNAPLKSGSRFSETNNFGFVALDIMGCLPDDAGTYTCKAVNALGKAVTSAVAVVHTQKSIYMESQHEGALHSLHRLEDTSRYQRHSAQDEIVTQAPVFTLPVRDIRVAENQAVHFEARLIPVGDPKLKVEWLRNGVPLAASNRTTTMHDFGYVALNMKYVNPEDSGSYTCRAVNELGQAVTSASLIVQSKAALQMETQNETALQKIHQLEDTSRYQRREEDETIVTQAPRFTTQLNGPTNLCEGQSAHYECRIEPYPDPNLKVEWFHNGQPLQTGHRFRTTCDFGFAALDVLTVYAEDSGEYTCRAQNQLGQAQSSIKLNVQPRAGIIRETQHEGALEKIHYLENDSRYRRKADDDQYTAEKPQFGRPLKNATVQEGKPVHLEATLTPVNDPTMRVEWYCNGRPIPQGHRFKTTYDFGFVALDILYAHAEDTGTYMCKAVNAVGEAVTTCSVSASANSGLYLDTLDEQRLRKIRELENYQKPVTPEVEAEGQKPVFLTPLTSLENLKEGDHAHLECRVEPINDPNLRIEWYINGKAIRAGHRFRTTHDFGYVALDILYVYGEDTGDYLCRAVNLLGEAVNTCNIRVVNRRSIILDTQHPDGLEKIQKLESKGQTYRSEIAEIPICPPRFVTELRGPSEIHEGQTAHFEAQVEPIHDPNLRIEFYHNGKPLQSASRFHITFDFGYIALDLTHAVAEDAGEYTVRAVNALGQCKSSTTMRVVTRGGIITEPQRPEGLEQILKLESQQPFQRPQVEDPVTRQRPVFTQPLQNIDFIPEGQTAHFECRLIPVGDPNLKVEWFRNEKPIEDSSRITTQHDFGYVSMDISHIRDDDQGVYMCRATNPLGEAVTTASMRVRTKANIQLDSQHPESVRRLQQLEQMPATRPDAPERTFEKPVFTQLLTGPAELWEGQHAHFEARVVPVGDPNLRFEWYVNGVELKMGSRFRTSHDFGFVSLDINSTVAEDSGVYMARAYNLAGEAVSSTTMKVKSRSSIAGESLLPESWQKIQMKEAAMNRVPEMFIDSSPQQAPVFTTHLQSYDQLVEGQHVQLDAQVEPRADPNLKIEWFKNGVSLTTGARIRSTFDFGLVTLSINGLRDDDSAIYTCRATNLLGEAVSTATLKIGDRPWLMGDSLHPSALPQIAALEAPRQERRETAEPVFESPVFITHLNNVECKENDNVHFECNVEPSKDPTMQIEWFVNGKQLPAGSRYKTTYDFGYVALDVMGSYAEDSGIYTCKATNSKGSATTSGSLRCIGSKSMYLDTQHPQGVAGLEAVEETEAALANRYQREVSKPEKEYPKPVWTVPLQPEFHLSEAQPLHLEAQVEPKEDPNLKIEWYFNGKVLAHGSRFKMTSEFGFVTLDLIEVYERDQGIYTCKASNRSGEAFTSTTIFCSSKESIIEQTQHPKGTEGLENIQNLEESLRRPDGQAAGPEEGHAPRFTSEFIPLSNIGEGEIAHFEASLVPTGDQSMVIEWFYNGKTLDASHRFRTVYAFGMVVLEVLGTKIEDSGTYSCRATNKWGQAEISVTLGCTDKSGGQPPKFTSQIQSLAGLKDGQSAHFECTLVPVGDPDMKVEWFMNGKPIRHSTRIKPVSDFGYVLLDIAYVQSHDSGEYVCRASNKYGEDFTKASIECFGKSGVFYDSLQPESLARIRELESAYSGQQSAVPSTPIGEAPKFTTQIVDIAKLVEGQSAHFEARLTPVTDPDLVVEWYYNGRKLPHGHRYRTFHDFGIVILDILYCYEENSGVYECRATNKYGSDVTKATLRCLSKANLILDSQLPRGMEGGLEKIQTLEDSMVRTKEDRVTELGGRAPVFTSPLSNVDSLREGENVHFEARVIPTDDPRLKVEWFWNGKPLKAGSRFRTFCDFGFVILEISPVYPEDSGIYMAKACKFSIFPFIIKTSIHLSSFGFNPLFQNFTVNDFGEAVTSATMKVQGKRSIILESQLPAGMEGTIERIAELEGYGIAPQIAPEDDSGKPPEFITTPADLTIGENQLAHFECRLTPINDPSMRVEWYHNGKALWSGSRIKTINDFGFVILEIAGCYQRDSGLYSCKATNKHGEATVSCKLSVKGRQGIIMEPQLPSNFRTGTESLQRLEESLHKQEEIFSDEEKPAPPHFTVEISDNLDVPEGGPVHFDCRVEPVGDPTMRIDWFFNGRPLNTGSRIHMLNDFGFIALDMDYAYARDSGEYLCRATNRWGTATTVANVTCIGRHGIVSESQLPDGMTAERLKDLERGPISVAPKEDEQMGPPRFLSQIESATVEEAESVRFECRVEPKDDPKLRIEWYRNGKLLPSGHRYRTVYDLGFVSLDILYVYGEDSGEYVARAVNDYGEAFTKASISCKQLPSIILQNQVPKGMKRSETLMQMEAAVKKYTSEVFLTEDDLYDSEKRQPPRFVTQIQDQTKLVERQTTKFECQLAPVGDPHMKVEWFFNGKPLHHKNRLTPIYDFGYVAMNFSWVYPEDSGEYLCRATNLYGMDETKAVIKTAGTPGIIYESQLPKHMKSIEKIREMEASWQVVPEEPDEDAKPRCAPVFVSKPEPVTVEEGEWARFCARVTGHPRPRVMWLINGHTVVNGSRYKLTYDGMYHLDIPKTRQYDTGKIEVIARSSVGEALATTDLKVVQRKDDYRGVLKNSPRPWYDYDLVQYQKEREDTELEKTFEERKQYLAEQSHGGREIIAEHLKQKIPQKVEPAWTQAVKEKKTGQYYNKLQELETDQILRETKLREESHQFAIPGEKIVNSSMAKGMASKYEQNLEKEEIVDTKTNTMVKRVQKVAPPEPLESSVHGREVHVSKQKQTQKETVGDLEITRKITATETTEMEHKGTTQERVVEGPVKPAKAPFFTKKIQPCRVFENEQARFEVEFDGDPMPTVKWFRENFLIQNSSDFQIHTFGTKSVLIIRQVFSEDSAVFAVIAENRGGTAKCSANLVVEERKRQGKGGAVPPSFLTTIQDTNVTEGQLARFDVRVNGTKPMDVYWLKNGRKITPNIKYKTVEEDNNYTLLIIEADQDDNGKYECVAVNNAGEARCDAECFVRSSVTPQKKETIAPGSEKTPTVIEPLRDQTIPEGSSVIFKCRVIGKPNPAAQWYKGNNIIKQSKFFKMNRDGEYYSLRISEAFPEDEGTYKCELSNSIGQVSTSAKLKVLAPEPQETLPTLTPLKDLIVEEGNPAQFQTTISGKTKATNVQWFRDGALIPESPDFQMIYDGNNAVLLIGTTYEEDTGIFTCRVTSSAGQVKTSAKLTVKSKK</sequence>
<dbReference type="FunFam" id="2.60.40.10:FF:000809">
    <property type="entry name" value="Sallimus, isoform Q"/>
    <property type="match status" value="1"/>
</dbReference>
<dbReference type="Pfam" id="PF07679">
    <property type="entry name" value="I-set"/>
    <property type="match status" value="31"/>
</dbReference>
<feature type="domain" description="Ig-like" evidence="13">
    <location>
        <begin position="3843"/>
        <end position="3931"/>
    </location>
</feature>
<feature type="domain" description="Ig-like" evidence="13">
    <location>
        <begin position="2169"/>
        <end position="2259"/>
    </location>
</feature>
<evidence type="ECO:0000259" key="13">
    <source>
        <dbReference type="PROSITE" id="PS50835"/>
    </source>
</evidence>
<dbReference type="FunFam" id="2.60.40.10:FF:001269">
    <property type="entry name" value="Sallimus, isoform P"/>
    <property type="match status" value="1"/>
</dbReference>
<feature type="domain" description="Ig-like" evidence="13">
    <location>
        <begin position="165"/>
        <end position="256"/>
    </location>
</feature>
<dbReference type="FunFam" id="2.60.40.10:FF:000147">
    <property type="entry name" value="Myosin light chain kinase"/>
    <property type="match status" value="1"/>
</dbReference>
<dbReference type="Gene3D" id="2.60.40.10">
    <property type="entry name" value="Immunoglobulins"/>
    <property type="match status" value="31"/>
</dbReference>
<reference evidence="14" key="1">
    <citation type="submission" date="2022-07" db="EMBL/GenBank/DDBJ databases">
        <authorList>
            <person name="Trinca V."/>
            <person name="Uliana J.V.C."/>
            <person name="Torres T.T."/>
            <person name="Ward R.J."/>
            <person name="Monesi N."/>
        </authorList>
    </citation>
    <scope>NUCLEOTIDE SEQUENCE</scope>
    <source>
        <strain evidence="14">HSMRA1968</strain>
        <tissue evidence="14">Whole embryos</tissue>
    </source>
</reference>
<feature type="domain" description="Ig-like" evidence="13">
    <location>
        <begin position="2305"/>
        <end position="2398"/>
    </location>
</feature>
<feature type="domain" description="Ig-like" evidence="13">
    <location>
        <begin position="2679"/>
        <end position="2770"/>
    </location>
</feature>
<gene>
    <name evidence="14" type="primary">sls_2</name>
    <name evidence="14" type="ORF">Bhyg_17050</name>
</gene>
<dbReference type="FunFam" id="2.60.40.10:FF:000697">
    <property type="entry name" value="titin isoform X1"/>
    <property type="match status" value="1"/>
</dbReference>
<evidence type="ECO:0000313" key="15">
    <source>
        <dbReference type="Proteomes" id="UP001151699"/>
    </source>
</evidence>
<evidence type="ECO:0000313" key="14">
    <source>
        <dbReference type="EMBL" id="KAJ6626445.1"/>
    </source>
</evidence>
<organism evidence="14 15">
    <name type="scientific">Pseudolycoriella hygida</name>
    <dbReference type="NCBI Taxonomy" id="35572"/>
    <lineage>
        <taxon>Eukaryota</taxon>
        <taxon>Metazoa</taxon>
        <taxon>Ecdysozoa</taxon>
        <taxon>Arthropoda</taxon>
        <taxon>Hexapoda</taxon>
        <taxon>Insecta</taxon>
        <taxon>Pterygota</taxon>
        <taxon>Neoptera</taxon>
        <taxon>Endopterygota</taxon>
        <taxon>Diptera</taxon>
        <taxon>Nematocera</taxon>
        <taxon>Sciaroidea</taxon>
        <taxon>Sciaridae</taxon>
        <taxon>Pseudolycoriella</taxon>
    </lineage>
</organism>
<feature type="domain" description="Ig-like" evidence="13">
    <location>
        <begin position="2983"/>
        <end position="3073"/>
    </location>
</feature>
<dbReference type="FunFam" id="2.60.40.10:FF:000966">
    <property type="entry name" value="Sallimus, isoform P"/>
    <property type="match status" value="1"/>
</dbReference>
<feature type="domain" description="Ig-like" evidence="13">
    <location>
        <begin position="438"/>
        <end position="529"/>
    </location>
</feature>
<dbReference type="PANTHER" id="PTHR47633">
    <property type="entry name" value="IMMUNOGLOBULIN"/>
    <property type="match status" value="1"/>
</dbReference>
<dbReference type="EMBL" id="WJQU01003248">
    <property type="protein sequence ID" value="KAJ6626445.1"/>
    <property type="molecule type" value="Genomic_DNA"/>
</dbReference>
<dbReference type="InterPro" id="IPR003598">
    <property type="entry name" value="Ig_sub2"/>
</dbReference>
<keyword evidence="8" id="KW-0175">Coiled coil</keyword>
<feature type="domain" description="Ig-like" evidence="13">
    <location>
        <begin position="3254"/>
        <end position="3344"/>
    </location>
</feature>
<keyword evidence="15" id="KW-1185">Reference proteome</keyword>
<feature type="domain" description="Ig-like" evidence="13">
    <location>
        <begin position="1771"/>
        <end position="1864"/>
    </location>
</feature>
<proteinExistence type="inferred from homology"/>
<feature type="domain" description="Ig-like" evidence="13">
    <location>
        <begin position="4055"/>
        <end position="4143"/>
    </location>
</feature>
<feature type="domain" description="Ig-like" evidence="13">
    <location>
        <begin position="706"/>
        <end position="796"/>
    </location>
</feature>
<dbReference type="InterPro" id="IPR036179">
    <property type="entry name" value="Ig-like_dom_sf"/>
</dbReference>
<dbReference type="InterPro" id="IPR013098">
    <property type="entry name" value="Ig_I-set"/>
</dbReference>
<accession>A0A9Q0RUA5</accession>
<feature type="compositionally biased region" description="Basic and acidic residues" evidence="12">
    <location>
        <begin position="3787"/>
        <end position="3804"/>
    </location>
</feature>
<evidence type="ECO:0000256" key="3">
    <source>
        <dbReference type="ARBA" id="ARBA00022443"/>
    </source>
</evidence>
<dbReference type="PROSITE" id="PS50835">
    <property type="entry name" value="IG_LIKE"/>
    <property type="match status" value="28"/>
</dbReference>
<dbReference type="SUPFAM" id="SSF48726">
    <property type="entry name" value="Immunoglobulin"/>
    <property type="match status" value="31"/>
</dbReference>
<feature type="domain" description="Ig-like" evidence="13">
    <location>
        <begin position="2444"/>
        <end position="2533"/>
    </location>
</feature>
<feature type="domain" description="Ig-like" evidence="13">
    <location>
        <begin position="3946"/>
        <end position="4023"/>
    </location>
</feature>
<feature type="domain" description="Ig-like" evidence="13">
    <location>
        <begin position="32"/>
        <end position="122"/>
    </location>
</feature>
<name>A0A9Q0RUA5_9DIPT</name>
<protein>
    <submittedName>
        <fullName evidence="14">Titin</fullName>
    </submittedName>
</protein>
<feature type="domain" description="Ig-like" evidence="13">
    <location>
        <begin position="2037"/>
        <end position="2130"/>
    </location>
</feature>
<feature type="domain" description="Ig-like" evidence="13">
    <location>
        <begin position="3120"/>
        <end position="3211"/>
    </location>
</feature>
<dbReference type="OrthoDB" id="6612025at2759"/>
<feature type="domain" description="Ig-like" evidence="13">
    <location>
        <begin position="1373"/>
        <end position="1463"/>
    </location>
</feature>
<dbReference type="FunFam" id="2.60.40.10:FF:000107">
    <property type="entry name" value="Myosin, light chain kinase a"/>
    <property type="match status" value="1"/>
</dbReference>
<feature type="domain" description="Ig-like" evidence="13">
    <location>
        <begin position="3397"/>
        <end position="3488"/>
    </location>
</feature>
<dbReference type="FunFam" id="2.60.40.10:FF:001311">
    <property type="entry name" value="Sallimus, isoform U"/>
    <property type="match status" value="1"/>
</dbReference>
<dbReference type="GO" id="GO:0005524">
    <property type="term" value="F:ATP binding"/>
    <property type="evidence" value="ECO:0007669"/>
    <property type="project" value="UniProtKB-KW"/>
</dbReference>
<dbReference type="FunFam" id="2.60.40.10:FF:000962">
    <property type="entry name" value="titin isoform X1"/>
    <property type="match status" value="5"/>
</dbReference>
<keyword evidence="4" id="KW-0963">Cytoplasm</keyword>
<evidence type="ECO:0000256" key="8">
    <source>
        <dbReference type="ARBA" id="ARBA00023054"/>
    </source>
</evidence>
<dbReference type="InterPro" id="IPR003599">
    <property type="entry name" value="Ig_sub"/>
</dbReference>
<keyword evidence="3" id="KW-0728">SH3 domain</keyword>
<dbReference type="InterPro" id="IPR013783">
    <property type="entry name" value="Ig-like_fold"/>
</dbReference>
<evidence type="ECO:0000256" key="2">
    <source>
        <dbReference type="ARBA" id="ARBA00006692"/>
    </source>
</evidence>
<dbReference type="InterPro" id="IPR007110">
    <property type="entry name" value="Ig-like_dom"/>
</dbReference>
<dbReference type="SMART" id="SM00408">
    <property type="entry name" value="IGc2"/>
    <property type="match status" value="27"/>
</dbReference>
<keyword evidence="11" id="KW-0393">Immunoglobulin domain</keyword>
<evidence type="ECO:0000256" key="7">
    <source>
        <dbReference type="ARBA" id="ARBA00022840"/>
    </source>
</evidence>